<name>A0A934TPG0_9BURK</name>
<sequence>MFTAEADYEAAYDEAGYDEAAYDEAARPRPGSRPMPKVPTSRGSSYRPPMPAAVSGSPVTQQQLKEVIERFNAALATNGKAITQVDSRTRTLASDQQRIDAGLRREIDRRRSEITAVRRDLQSTREVSATLPLLSLLAPGNSLVALAPMLLLGNDVSASPETTTTPAVQGSSSSSGLFGGLGGNGMGLIALLALSGALGKATP</sequence>
<dbReference type="Proteomes" id="UP000630528">
    <property type="component" value="Unassembled WGS sequence"/>
</dbReference>
<comment type="caution">
    <text evidence="2">The sequence shown here is derived from an EMBL/GenBank/DDBJ whole genome shotgun (WGS) entry which is preliminary data.</text>
</comment>
<accession>A0A934TPG0</accession>
<keyword evidence="3" id="KW-1185">Reference proteome</keyword>
<feature type="region of interest" description="Disordered" evidence="1">
    <location>
        <begin position="13"/>
        <end position="56"/>
    </location>
</feature>
<evidence type="ECO:0000313" key="2">
    <source>
        <dbReference type="EMBL" id="MBK6005004.1"/>
    </source>
</evidence>
<dbReference type="EMBL" id="JAEPWM010000001">
    <property type="protein sequence ID" value="MBK6005004.1"/>
    <property type="molecule type" value="Genomic_DNA"/>
</dbReference>
<organism evidence="2 3">
    <name type="scientific">Ramlibacter ginsenosidimutans</name>
    <dbReference type="NCBI Taxonomy" id="502333"/>
    <lineage>
        <taxon>Bacteria</taxon>
        <taxon>Pseudomonadati</taxon>
        <taxon>Pseudomonadota</taxon>
        <taxon>Betaproteobacteria</taxon>
        <taxon>Burkholderiales</taxon>
        <taxon>Comamonadaceae</taxon>
        <taxon>Ramlibacter</taxon>
    </lineage>
</organism>
<reference evidence="2" key="2">
    <citation type="submission" date="2021-01" db="EMBL/GenBank/DDBJ databases">
        <authorList>
            <person name="Kang M."/>
        </authorList>
    </citation>
    <scope>NUCLEOTIDE SEQUENCE</scope>
    <source>
        <strain evidence="2">KACC 17527</strain>
    </source>
</reference>
<evidence type="ECO:0000313" key="3">
    <source>
        <dbReference type="Proteomes" id="UP000630528"/>
    </source>
</evidence>
<dbReference type="AlphaFoldDB" id="A0A934TPG0"/>
<evidence type="ECO:0000256" key="1">
    <source>
        <dbReference type="SAM" id="MobiDB-lite"/>
    </source>
</evidence>
<gene>
    <name evidence="2" type="ORF">JJB11_02765</name>
</gene>
<dbReference type="RefSeq" id="WP_201166369.1">
    <property type="nucleotide sequence ID" value="NZ_JAEPWM010000001.1"/>
</dbReference>
<proteinExistence type="predicted"/>
<reference evidence="2" key="1">
    <citation type="journal article" date="2012" name="J. Microbiol. Biotechnol.">
        <title>Ramlibacter ginsenosidimutans sp. nov., with ginsenoside-converting activity.</title>
        <authorList>
            <person name="Wang L."/>
            <person name="An D.S."/>
            <person name="Kim S.G."/>
            <person name="Jin F.X."/>
            <person name="Kim S.C."/>
            <person name="Lee S.T."/>
            <person name="Im W.T."/>
        </authorList>
    </citation>
    <scope>NUCLEOTIDE SEQUENCE</scope>
    <source>
        <strain evidence="2">KACC 17527</strain>
    </source>
</reference>
<feature type="compositionally biased region" description="Acidic residues" evidence="1">
    <location>
        <begin position="13"/>
        <end position="22"/>
    </location>
</feature>
<protein>
    <submittedName>
        <fullName evidence="2">Uncharacterized protein</fullName>
    </submittedName>
</protein>